<dbReference type="InterPro" id="IPR001851">
    <property type="entry name" value="ABC_transp_permease"/>
</dbReference>
<dbReference type="Pfam" id="PF02653">
    <property type="entry name" value="BPD_transp_2"/>
    <property type="match status" value="1"/>
</dbReference>
<feature type="transmembrane region" description="Helical" evidence="6">
    <location>
        <begin position="191"/>
        <end position="213"/>
    </location>
</feature>
<dbReference type="RefSeq" id="WP_021718137.1">
    <property type="nucleotide sequence ID" value="NZ_CAKVRS010000002.1"/>
</dbReference>
<feature type="transmembrane region" description="Helical" evidence="6">
    <location>
        <begin position="6"/>
        <end position="26"/>
    </location>
</feature>
<feature type="transmembrane region" description="Helical" evidence="6">
    <location>
        <begin position="38"/>
        <end position="55"/>
    </location>
</feature>
<evidence type="ECO:0000256" key="1">
    <source>
        <dbReference type="ARBA" id="ARBA00004651"/>
    </source>
</evidence>
<dbReference type="STRING" id="1262914.BN533_01237"/>
<dbReference type="AlphaFoldDB" id="R6IA61"/>
<dbReference type="EMBL" id="WNBW01000002">
    <property type="protein sequence ID" value="MTU03652.1"/>
    <property type="molecule type" value="Genomic_DNA"/>
</dbReference>
<protein>
    <submittedName>
        <fullName evidence="8">ABC transporter permease</fullName>
    </submittedName>
    <submittedName>
        <fullName evidence="7">Inner-membrane translocator</fullName>
    </submittedName>
</protein>
<dbReference type="PANTHER" id="PTHR43370">
    <property type="entry name" value="SUGAR ABC TRANSPORTER INTEGRAL MEMBRANE PROTEIN-RELATED"/>
    <property type="match status" value="1"/>
</dbReference>
<feature type="transmembrane region" description="Helical" evidence="6">
    <location>
        <begin position="91"/>
        <end position="110"/>
    </location>
</feature>
<dbReference type="GO" id="GO:0022857">
    <property type="term" value="F:transmembrane transporter activity"/>
    <property type="evidence" value="ECO:0007669"/>
    <property type="project" value="InterPro"/>
</dbReference>
<evidence type="ECO:0000256" key="3">
    <source>
        <dbReference type="ARBA" id="ARBA00022692"/>
    </source>
</evidence>
<keyword evidence="10" id="KW-1185">Reference proteome</keyword>
<keyword evidence="4 6" id="KW-1133">Transmembrane helix</keyword>
<sequence length="309" mass="32479">MNETLLISILAASITAGTPILFAALGELISERAGVTNLGVDGMMLVGACAGFIAAQQTGSLLSGVGMALLAGSLMALIHAFLTVTLRANQVVSGLALTLFGTGLSGYLGLDYVGQQATVVFSKLAVPGLSEIPVLGPVLFRQDLLVYCSYILVAAVAFYLYRTRAGLFMRALGENPAAVDAVGVNVFGLRYLYVIMGGALAGLGGAYLSLAYAPCWLENMTAGRGWIAVALVIFALWDPWRALLGSYLFGGIDALGFHLQVVGLPVSVFILNMLPYIFTIVVLILVLARKGGRLAAPQALGQPYDREER</sequence>
<evidence type="ECO:0000256" key="5">
    <source>
        <dbReference type="ARBA" id="ARBA00023136"/>
    </source>
</evidence>
<dbReference type="GO" id="GO:0005886">
    <property type="term" value="C:plasma membrane"/>
    <property type="evidence" value="ECO:0007669"/>
    <property type="project" value="UniProtKB-SubCell"/>
</dbReference>
<dbReference type="PANTHER" id="PTHR43370:SF2">
    <property type="entry name" value="ABC TRANSPORTER PERMEASE PROTEIN"/>
    <property type="match status" value="1"/>
</dbReference>
<evidence type="ECO:0000313" key="11">
    <source>
        <dbReference type="Proteomes" id="UP000484547"/>
    </source>
</evidence>
<evidence type="ECO:0000256" key="2">
    <source>
        <dbReference type="ARBA" id="ARBA00022475"/>
    </source>
</evidence>
<feature type="transmembrane region" description="Helical" evidence="6">
    <location>
        <begin position="219"/>
        <end position="237"/>
    </location>
</feature>
<reference evidence="7" key="1">
    <citation type="submission" date="2012-11" db="EMBL/GenBank/DDBJ databases">
        <title>Dependencies among metagenomic species, viruses, plasmids and units of genetic variation.</title>
        <authorList>
            <person name="Nielsen H.B."/>
            <person name="Almeida M."/>
            <person name="Juncker A.S."/>
            <person name="Rasmussen S."/>
            <person name="Li J."/>
            <person name="Sunagawa S."/>
            <person name="Plichta D."/>
            <person name="Gautier L."/>
            <person name="Le Chatelier E."/>
            <person name="Peletier E."/>
            <person name="Bonde I."/>
            <person name="Nielsen T."/>
            <person name="Manichanh C."/>
            <person name="Arumugam M."/>
            <person name="Batto J."/>
            <person name="Santos M.B.Q.D."/>
            <person name="Blom N."/>
            <person name="Borruel N."/>
            <person name="Burgdorf K.S."/>
            <person name="Boumezbeur F."/>
            <person name="Casellas F."/>
            <person name="Dore J."/>
            <person name="Guarner F."/>
            <person name="Hansen T."/>
            <person name="Hildebrand F."/>
            <person name="Kaas R.S."/>
            <person name="Kennedy S."/>
            <person name="Kristiansen K."/>
            <person name="Kultima J.R."/>
            <person name="Leonard P."/>
            <person name="Levenez F."/>
            <person name="Lund O."/>
            <person name="Moumen B."/>
            <person name="Le Paslier D."/>
            <person name="Pons N."/>
            <person name="Pedersen O."/>
            <person name="Prifti E."/>
            <person name="Qin J."/>
            <person name="Raes J."/>
            <person name="Tap J."/>
            <person name="Tims S."/>
            <person name="Ussery D.W."/>
            <person name="Yamada T."/>
            <person name="MetaHit consortium"/>
            <person name="Renault P."/>
            <person name="Sicheritz-Ponten T."/>
            <person name="Bork P."/>
            <person name="Wang J."/>
            <person name="Brunak S."/>
            <person name="Ehrlich S.D."/>
        </authorList>
    </citation>
    <scope>NUCLEOTIDE SEQUENCE [LARGE SCALE GENOMIC DNA]</scope>
</reference>
<gene>
    <name evidence="7" type="ORF">BN533_01237</name>
    <name evidence="8" type="ORF">GMD11_04815</name>
    <name evidence="9" type="ORF">GMD18_04460</name>
</gene>
<feature type="transmembrane region" description="Helical" evidence="6">
    <location>
        <begin position="268"/>
        <end position="288"/>
    </location>
</feature>
<evidence type="ECO:0000313" key="7">
    <source>
        <dbReference type="EMBL" id="CDB46180.1"/>
    </source>
</evidence>
<dbReference type="EMBL" id="WNBM01000002">
    <property type="protein sequence ID" value="MTT75590.1"/>
    <property type="molecule type" value="Genomic_DNA"/>
</dbReference>
<evidence type="ECO:0000313" key="8">
    <source>
        <dbReference type="EMBL" id="MTT75590.1"/>
    </source>
</evidence>
<accession>R6IA61</accession>
<evidence type="ECO:0000313" key="10">
    <source>
        <dbReference type="Proteomes" id="UP000443070"/>
    </source>
</evidence>
<keyword evidence="2" id="KW-1003">Cell membrane</keyword>
<dbReference type="EMBL" id="CBDS010000076">
    <property type="protein sequence ID" value="CDB46180.1"/>
    <property type="molecule type" value="Genomic_DNA"/>
</dbReference>
<proteinExistence type="predicted"/>
<evidence type="ECO:0000256" key="6">
    <source>
        <dbReference type="SAM" id="Phobius"/>
    </source>
</evidence>
<feature type="transmembrane region" description="Helical" evidence="6">
    <location>
        <begin position="144"/>
        <end position="161"/>
    </location>
</feature>
<reference evidence="10 11" key="2">
    <citation type="journal article" date="2019" name="Nat. Med.">
        <title>A library of human gut bacterial isolates paired with longitudinal multiomics data enables mechanistic microbiome research.</title>
        <authorList>
            <person name="Poyet M."/>
            <person name="Groussin M."/>
            <person name="Gibbons S.M."/>
            <person name="Avila-Pacheco J."/>
            <person name="Jiang X."/>
            <person name="Kearney S.M."/>
            <person name="Perrotta A.R."/>
            <person name="Berdy B."/>
            <person name="Zhao S."/>
            <person name="Lieberman T.D."/>
            <person name="Swanson P.K."/>
            <person name="Smith M."/>
            <person name="Roesemann S."/>
            <person name="Alexander J.E."/>
            <person name="Rich S.A."/>
            <person name="Livny J."/>
            <person name="Vlamakis H."/>
            <person name="Clish C."/>
            <person name="Bullock K."/>
            <person name="Deik A."/>
            <person name="Scott J."/>
            <person name="Pierce K.A."/>
            <person name="Xavier R.J."/>
            <person name="Alm E.J."/>
        </authorList>
    </citation>
    <scope>NUCLEOTIDE SEQUENCE [LARGE SCALE GENOMIC DNA]</scope>
    <source>
        <strain evidence="8 11">BIOML-A13</strain>
        <strain evidence="9 10">BIOML-A3</strain>
    </source>
</reference>
<dbReference type="Proteomes" id="UP000484547">
    <property type="component" value="Unassembled WGS sequence"/>
</dbReference>
<dbReference type="HOGENOM" id="CLU_040769_1_1_9"/>
<organism evidence="7">
    <name type="scientific">Phascolarctobacterium faecium</name>
    <dbReference type="NCBI Taxonomy" id="33025"/>
    <lineage>
        <taxon>Bacteria</taxon>
        <taxon>Bacillati</taxon>
        <taxon>Bacillota</taxon>
        <taxon>Negativicutes</taxon>
        <taxon>Acidaminococcales</taxon>
        <taxon>Acidaminococcaceae</taxon>
        <taxon>Phascolarctobacterium</taxon>
    </lineage>
</organism>
<dbReference type="eggNOG" id="COG1079">
    <property type="taxonomic scope" value="Bacteria"/>
</dbReference>
<evidence type="ECO:0000313" key="9">
    <source>
        <dbReference type="EMBL" id="MTU03652.1"/>
    </source>
</evidence>
<keyword evidence="5 6" id="KW-0472">Membrane</keyword>
<comment type="caution">
    <text evidence="7">The sequence shown here is derived from an EMBL/GenBank/DDBJ whole genome shotgun (WGS) entry which is preliminary data.</text>
</comment>
<dbReference type="Proteomes" id="UP000443070">
    <property type="component" value="Unassembled WGS sequence"/>
</dbReference>
<feature type="transmembrane region" description="Helical" evidence="6">
    <location>
        <begin position="61"/>
        <end position="84"/>
    </location>
</feature>
<comment type="subcellular location">
    <subcellularLocation>
        <location evidence="1">Cell membrane</location>
        <topology evidence="1">Multi-pass membrane protein</topology>
    </subcellularLocation>
</comment>
<name>R6IA61_9FIRM</name>
<accession>A0A6I3RYP7</accession>
<keyword evidence="3 6" id="KW-0812">Transmembrane</keyword>
<evidence type="ECO:0000256" key="4">
    <source>
        <dbReference type="ARBA" id="ARBA00022989"/>
    </source>
</evidence>
<dbReference type="CDD" id="cd06580">
    <property type="entry name" value="TM_PBP1_transp_TpRbsC_like"/>
    <property type="match status" value="1"/>
</dbReference>